<dbReference type="PANTHER" id="PTHR30472:SF25">
    <property type="entry name" value="ABC TRANSPORTER PERMEASE PROTEIN MJ0876-RELATED"/>
    <property type="match status" value="1"/>
</dbReference>
<dbReference type="SUPFAM" id="SSF81345">
    <property type="entry name" value="ABC transporter involved in vitamin B12 uptake, BtuC"/>
    <property type="match status" value="1"/>
</dbReference>
<evidence type="ECO:0000256" key="3">
    <source>
        <dbReference type="ARBA" id="ARBA00022448"/>
    </source>
</evidence>
<keyword evidence="7 8" id="KW-0472">Membrane</keyword>
<keyword evidence="5 8" id="KW-0812">Transmembrane</keyword>
<keyword evidence="10" id="KW-1185">Reference proteome</keyword>
<dbReference type="RefSeq" id="WP_207349573.1">
    <property type="nucleotide sequence ID" value="NZ_JAFMPY010000004.1"/>
</dbReference>
<evidence type="ECO:0000313" key="9">
    <source>
        <dbReference type="EMBL" id="MBO0902934.1"/>
    </source>
</evidence>
<evidence type="ECO:0000313" key="10">
    <source>
        <dbReference type="Proteomes" id="UP000664288"/>
    </source>
</evidence>
<feature type="transmembrane region" description="Helical" evidence="8">
    <location>
        <begin position="333"/>
        <end position="353"/>
    </location>
</feature>
<reference evidence="9 10" key="1">
    <citation type="submission" date="2021-03" db="EMBL/GenBank/DDBJ databases">
        <title>Whole genome sequence of Jiella sp. MQZ13P-4.</title>
        <authorList>
            <person name="Tuo L."/>
        </authorList>
    </citation>
    <scope>NUCLEOTIDE SEQUENCE [LARGE SCALE GENOMIC DNA]</scope>
    <source>
        <strain evidence="9 10">MQZ13P-4</strain>
    </source>
</reference>
<name>A0ABS3IZV1_9HYPH</name>
<evidence type="ECO:0000256" key="2">
    <source>
        <dbReference type="ARBA" id="ARBA00007935"/>
    </source>
</evidence>
<feature type="transmembrane region" description="Helical" evidence="8">
    <location>
        <begin position="114"/>
        <end position="137"/>
    </location>
</feature>
<accession>A0ABS3IZV1</accession>
<dbReference type="CDD" id="cd06550">
    <property type="entry name" value="TM_ABC_iron-siderophores_like"/>
    <property type="match status" value="1"/>
</dbReference>
<keyword evidence="6 8" id="KW-1133">Transmembrane helix</keyword>
<evidence type="ECO:0000256" key="4">
    <source>
        <dbReference type="ARBA" id="ARBA00022475"/>
    </source>
</evidence>
<gene>
    <name evidence="9" type="ORF">J1C47_04725</name>
</gene>
<dbReference type="InterPro" id="IPR037294">
    <property type="entry name" value="ABC_BtuC-like"/>
</dbReference>
<feature type="transmembrane region" description="Helical" evidence="8">
    <location>
        <begin position="176"/>
        <end position="197"/>
    </location>
</feature>
<organism evidence="9 10">
    <name type="scientific">Jiella sonneratiae</name>
    <dbReference type="NCBI Taxonomy" id="2816856"/>
    <lineage>
        <taxon>Bacteria</taxon>
        <taxon>Pseudomonadati</taxon>
        <taxon>Pseudomonadota</taxon>
        <taxon>Alphaproteobacteria</taxon>
        <taxon>Hyphomicrobiales</taxon>
        <taxon>Aurantimonadaceae</taxon>
        <taxon>Jiella</taxon>
    </lineage>
</organism>
<feature type="transmembrane region" description="Helical" evidence="8">
    <location>
        <begin position="81"/>
        <end position="102"/>
    </location>
</feature>
<sequence>MSGRAGGLAAVRPAGDRRFDEAVALIVLLAGVVLVGILALGVGPSGLSPARVLDILRAGPQTADFPSGEVIIVWQIRLPRILMGALIGAVLALAGAVMQGLFRNPLADPGIVGVSSGAALGAVAMIVLAGGPLAGIAALLGSYALPLAAFCGGLAATCLLYAIATRGGITSVATMLLAGIAIGAFSAAIMGFLIFSSNDTQLRDITFWSLGGLGGATWQKLFVAGPVMLAVVAAAPFLARGLDTMVLGEAEAFHMGLKVERLKRLSIFLVAAATGAAVAVSGIIGFVGIVVPHLLRLAVGANHGFLLPASALAGALLLILADMGARVLVAPAELPIGIITAALGAPFFLWLLLRRRDLTGF</sequence>
<feature type="transmembrane region" description="Helical" evidence="8">
    <location>
        <begin position="22"/>
        <end position="43"/>
    </location>
</feature>
<keyword evidence="3" id="KW-0813">Transport</keyword>
<dbReference type="Gene3D" id="1.10.3470.10">
    <property type="entry name" value="ABC transporter involved in vitamin B12 uptake, BtuC"/>
    <property type="match status" value="1"/>
</dbReference>
<comment type="caution">
    <text evidence="9">The sequence shown here is derived from an EMBL/GenBank/DDBJ whole genome shotgun (WGS) entry which is preliminary data.</text>
</comment>
<evidence type="ECO:0000256" key="1">
    <source>
        <dbReference type="ARBA" id="ARBA00004651"/>
    </source>
</evidence>
<evidence type="ECO:0000256" key="6">
    <source>
        <dbReference type="ARBA" id="ARBA00022989"/>
    </source>
</evidence>
<dbReference type="PANTHER" id="PTHR30472">
    <property type="entry name" value="FERRIC ENTEROBACTIN TRANSPORT SYSTEM PERMEASE PROTEIN"/>
    <property type="match status" value="1"/>
</dbReference>
<dbReference type="Proteomes" id="UP000664288">
    <property type="component" value="Unassembled WGS sequence"/>
</dbReference>
<evidence type="ECO:0000256" key="8">
    <source>
        <dbReference type="SAM" id="Phobius"/>
    </source>
</evidence>
<proteinExistence type="inferred from homology"/>
<feature type="transmembrane region" description="Helical" evidence="8">
    <location>
        <begin position="143"/>
        <end position="164"/>
    </location>
</feature>
<feature type="transmembrane region" description="Helical" evidence="8">
    <location>
        <begin position="303"/>
        <end position="321"/>
    </location>
</feature>
<feature type="transmembrane region" description="Helical" evidence="8">
    <location>
        <begin position="265"/>
        <end position="291"/>
    </location>
</feature>
<comment type="subcellular location">
    <subcellularLocation>
        <location evidence="1">Cell membrane</location>
        <topology evidence="1">Multi-pass membrane protein</topology>
    </subcellularLocation>
</comment>
<keyword evidence="4" id="KW-1003">Cell membrane</keyword>
<evidence type="ECO:0000256" key="7">
    <source>
        <dbReference type="ARBA" id="ARBA00023136"/>
    </source>
</evidence>
<comment type="similarity">
    <text evidence="2">Belongs to the binding-protein-dependent transport system permease family. FecCD subfamily.</text>
</comment>
<protein>
    <submittedName>
        <fullName evidence="9">Iron chelate uptake ABC transporter family permease subunit</fullName>
    </submittedName>
</protein>
<dbReference type="EMBL" id="JAFMPY010000004">
    <property type="protein sequence ID" value="MBO0902934.1"/>
    <property type="molecule type" value="Genomic_DNA"/>
</dbReference>
<dbReference type="InterPro" id="IPR000522">
    <property type="entry name" value="ABC_transptr_permease_BtuC"/>
</dbReference>
<evidence type="ECO:0000256" key="5">
    <source>
        <dbReference type="ARBA" id="ARBA00022692"/>
    </source>
</evidence>
<dbReference type="Pfam" id="PF01032">
    <property type="entry name" value="FecCD"/>
    <property type="match status" value="1"/>
</dbReference>
<feature type="transmembrane region" description="Helical" evidence="8">
    <location>
        <begin position="217"/>
        <end position="239"/>
    </location>
</feature>